<feature type="transmembrane region" description="Helical" evidence="10">
    <location>
        <begin position="300"/>
        <end position="319"/>
    </location>
</feature>
<keyword evidence="14" id="KW-1185">Reference proteome</keyword>
<dbReference type="FunFam" id="1.10.3860.10:FF:000001">
    <property type="entry name" value="C4-dicarboxylate transport protein"/>
    <property type="match status" value="1"/>
</dbReference>
<evidence type="ECO:0000313" key="13">
    <source>
        <dbReference type="Proteomes" id="UP000480410"/>
    </source>
</evidence>
<dbReference type="NCBIfam" id="NF009587">
    <property type="entry name" value="PRK13027.1"/>
    <property type="match status" value="1"/>
</dbReference>
<dbReference type="InterPro" id="IPR023954">
    <property type="entry name" value="C4_dicarb_transport"/>
</dbReference>
<dbReference type="EMBL" id="JAAHBV010000123">
    <property type="protein sequence ID" value="NER59783.1"/>
    <property type="molecule type" value="Genomic_DNA"/>
</dbReference>
<keyword evidence="5" id="KW-0997">Cell inner membrane</keyword>
<evidence type="ECO:0000256" key="6">
    <source>
        <dbReference type="ARBA" id="ARBA00022692"/>
    </source>
</evidence>
<feature type="transmembrane region" description="Helical" evidence="10">
    <location>
        <begin position="12"/>
        <end position="29"/>
    </location>
</feature>
<evidence type="ECO:0000256" key="5">
    <source>
        <dbReference type="ARBA" id="ARBA00022519"/>
    </source>
</evidence>
<dbReference type="GO" id="GO:0015138">
    <property type="term" value="F:fumarate transmembrane transporter activity"/>
    <property type="evidence" value="ECO:0007669"/>
    <property type="project" value="TreeGrafter"/>
</dbReference>
<evidence type="ECO:0000256" key="8">
    <source>
        <dbReference type="ARBA" id="ARBA00022989"/>
    </source>
</evidence>
<keyword evidence="8 10" id="KW-1133">Transmembrane helix</keyword>
<dbReference type="Gene3D" id="1.10.3860.10">
    <property type="entry name" value="Sodium:dicarboxylate symporter"/>
    <property type="match status" value="1"/>
</dbReference>
<dbReference type="RefSeq" id="WP_163947868.1">
    <property type="nucleotide sequence ID" value="NZ_JAAHBU010000285.1"/>
</dbReference>
<evidence type="ECO:0000256" key="7">
    <source>
        <dbReference type="ARBA" id="ARBA00022847"/>
    </source>
</evidence>
<dbReference type="PANTHER" id="PTHR42865:SF1">
    <property type="entry name" value="AEROBIC C4-DICARBOXYLATE TRANSPORT PROTEIN"/>
    <property type="match status" value="1"/>
</dbReference>
<name>A0A6B3P0R6_9PSED</name>
<sequence>MTTRQPLYKSLYIQVIVAITIGILLGHFYPETGVALKPLGDGFVKLIKMVIAPIIFCTVVSGIAGMQSMKSVGKTGGYALLYFEIVSTIALVIGLVVVNVVKPGAGMHIDVTTLNASSVAAYAAAGAQQTTIGFLLNIIPNTVVGAFANGDILQVLMFSVIFGFALHRLGAYGKPLLDLIDRFAHVMFNIINMIMKLAPVGAFGAMAFTIGQYGVGSLVQLGYLMACFYITCLLFILVILGGIARAHGFSVLKLIRYIREELMIVLGTSSSESALPRMLAKMERLGAKKSVVGLVIPTGYSFNLDGTSIYLTMAAVFIAQATDTPMDIGHQITLLLVLLVASKGAAGVTGSGFIVLAATLSAVGHLPVAGLALILGIDRFMSEARALTNLIGNAVATVVVAKWVNELDEDKLQSELASGGAPLIDTRPTDDLGVAEGAVRQG</sequence>
<evidence type="ECO:0000256" key="1">
    <source>
        <dbReference type="ARBA" id="ARBA00004651"/>
    </source>
</evidence>
<keyword evidence="6 10" id="KW-0812">Transmembrane</keyword>
<feature type="transmembrane region" description="Helical" evidence="10">
    <location>
        <begin position="78"/>
        <end position="101"/>
    </location>
</feature>
<dbReference type="PANTHER" id="PTHR42865">
    <property type="entry name" value="PROTON/GLUTAMATE-ASPARTATE SYMPORTER"/>
    <property type="match status" value="1"/>
</dbReference>
<dbReference type="InterPro" id="IPR001991">
    <property type="entry name" value="Na-dicarboxylate_symporter"/>
</dbReference>
<proteinExistence type="inferred from homology"/>
<dbReference type="NCBIfam" id="NF002461">
    <property type="entry name" value="PRK01663.1"/>
    <property type="match status" value="1"/>
</dbReference>
<evidence type="ECO:0000256" key="3">
    <source>
        <dbReference type="ARBA" id="ARBA00022448"/>
    </source>
</evidence>
<keyword evidence="9 10" id="KW-0472">Membrane</keyword>
<dbReference type="PRINTS" id="PR00173">
    <property type="entry name" value="EDTRNSPORT"/>
</dbReference>
<keyword evidence="4 10" id="KW-1003">Cell membrane</keyword>
<comment type="function">
    <text evidence="10">Responsible for the transport of dicarboxylates such as succinate, fumarate, and malate across the membrane.</text>
</comment>
<feature type="transmembrane region" description="Helical" evidence="10">
    <location>
        <begin position="49"/>
        <end position="66"/>
    </location>
</feature>
<feature type="transmembrane region" description="Helical" evidence="10">
    <location>
        <begin position="152"/>
        <end position="172"/>
    </location>
</feature>
<dbReference type="GO" id="GO:0015366">
    <property type="term" value="F:malate:proton symporter activity"/>
    <property type="evidence" value="ECO:0007669"/>
    <property type="project" value="TreeGrafter"/>
</dbReference>
<dbReference type="Pfam" id="PF00375">
    <property type="entry name" value="SDF"/>
    <property type="match status" value="1"/>
</dbReference>
<dbReference type="Proteomes" id="UP000480410">
    <property type="component" value="Unassembled WGS sequence"/>
</dbReference>
<evidence type="ECO:0000256" key="2">
    <source>
        <dbReference type="ARBA" id="ARBA00006148"/>
    </source>
</evidence>
<feature type="transmembrane region" description="Helical" evidence="10">
    <location>
        <begin position="193"/>
        <end position="215"/>
    </location>
</feature>
<comment type="subcellular location">
    <subcellularLocation>
        <location evidence="1 10">Cell membrane</location>
        <topology evidence="1 10">Multi-pass membrane protein</topology>
    </subcellularLocation>
</comment>
<protein>
    <recommendedName>
        <fullName evidence="10">C4-dicarboxylate transport protein</fullName>
    </recommendedName>
</protein>
<comment type="caution">
    <text evidence="12">The sequence shown here is derived from an EMBL/GenBank/DDBJ whole genome shotgun (WGS) entry which is preliminary data.</text>
</comment>
<dbReference type="PROSITE" id="PS00713">
    <property type="entry name" value="NA_DICARBOXYL_SYMP_1"/>
    <property type="match status" value="1"/>
</dbReference>
<dbReference type="AlphaFoldDB" id="A0A6B3P0R6"/>
<dbReference type="GO" id="GO:0070778">
    <property type="term" value="P:L-aspartate transmembrane transport"/>
    <property type="evidence" value="ECO:0007669"/>
    <property type="project" value="TreeGrafter"/>
</dbReference>
<organism evidence="12 14">
    <name type="scientific">Pseudomonas brassicae</name>
    <dbReference type="NCBI Taxonomy" id="2708063"/>
    <lineage>
        <taxon>Bacteria</taxon>
        <taxon>Pseudomonadati</taxon>
        <taxon>Pseudomonadota</taxon>
        <taxon>Gammaproteobacteria</taxon>
        <taxon>Pseudomonadales</taxon>
        <taxon>Pseudomonadaceae</taxon>
        <taxon>Pseudomonas</taxon>
    </lineage>
</organism>
<dbReference type="InterPro" id="IPR036458">
    <property type="entry name" value="Na:dicarbo_symporter_sf"/>
</dbReference>
<dbReference type="Proteomes" id="UP000482634">
    <property type="component" value="Unassembled WGS sequence"/>
</dbReference>
<feature type="transmembrane region" description="Helical" evidence="10">
    <location>
        <begin position="221"/>
        <end position="241"/>
    </location>
</feature>
<comment type="similarity">
    <text evidence="2 10">Belongs to the dicarboxylate/amino acid:cation symporter (DAACS) (TC 2.A.23) family.</text>
</comment>
<accession>A0A6M0CTJ0</accession>
<dbReference type="GO" id="GO:0005886">
    <property type="term" value="C:plasma membrane"/>
    <property type="evidence" value="ECO:0007669"/>
    <property type="project" value="UniProtKB-SubCell"/>
</dbReference>
<accession>A0A6B3P0R6</accession>
<feature type="transmembrane region" description="Helical" evidence="10">
    <location>
        <begin position="331"/>
        <end position="348"/>
    </location>
</feature>
<evidence type="ECO:0000256" key="9">
    <source>
        <dbReference type="ARBA" id="ARBA00023136"/>
    </source>
</evidence>
<evidence type="ECO:0000256" key="10">
    <source>
        <dbReference type="HAMAP-Rule" id="MF_01300"/>
    </source>
</evidence>
<dbReference type="InterPro" id="IPR018107">
    <property type="entry name" value="Na-dicarboxylate_symporter_CS"/>
</dbReference>
<keyword evidence="3 10" id="KW-0813">Transport</keyword>
<feature type="transmembrane region" description="Helical" evidence="10">
    <location>
        <begin position="354"/>
        <end position="377"/>
    </location>
</feature>
<dbReference type="GO" id="GO:0015141">
    <property type="term" value="F:succinate transmembrane transporter activity"/>
    <property type="evidence" value="ECO:0007669"/>
    <property type="project" value="TreeGrafter"/>
</dbReference>
<keyword evidence="7 10" id="KW-0769">Symport</keyword>
<evidence type="ECO:0000256" key="4">
    <source>
        <dbReference type="ARBA" id="ARBA00022475"/>
    </source>
</evidence>
<dbReference type="SUPFAM" id="SSF118215">
    <property type="entry name" value="Proton glutamate symport protein"/>
    <property type="match status" value="1"/>
</dbReference>
<evidence type="ECO:0000313" key="11">
    <source>
        <dbReference type="EMBL" id="NER59783.1"/>
    </source>
</evidence>
<dbReference type="PROSITE" id="PS00714">
    <property type="entry name" value="NA_DICARBOXYL_SYMP_2"/>
    <property type="match status" value="1"/>
</dbReference>
<evidence type="ECO:0000313" key="14">
    <source>
        <dbReference type="Proteomes" id="UP000482634"/>
    </source>
</evidence>
<evidence type="ECO:0000313" key="12">
    <source>
        <dbReference type="EMBL" id="NER65507.1"/>
    </source>
</evidence>
<reference evidence="13 14" key="1">
    <citation type="submission" date="2020-02" db="EMBL/GenBank/DDBJ databases">
        <title>Broccoli isolated Pseudomonas sp.</title>
        <authorList>
            <person name="Fujikawa T."/>
            <person name="Sawada H."/>
        </authorList>
    </citation>
    <scope>NUCLEOTIDE SEQUENCE [LARGE SCALE GENOMIC DNA]</scope>
    <source>
        <strain evidence="12 14">MAFF212427</strain>
        <strain evidence="11 13">MAFF212428</strain>
    </source>
</reference>
<gene>
    <name evidence="10" type="primary">dctA</name>
    <name evidence="11" type="ORF">G3435_06885</name>
    <name evidence="12" type="ORF">G3436_18600</name>
</gene>
<dbReference type="EMBL" id="JAAHBU010000285">
    <property type="protein sequence ID" value="NER65507.1"/>
    <property type="molecule type" value="Genomic_DNA"/>
</dbReference>
<dbReference type="HAMAP" id="MF_01300">
    <property type="entry name" value="C4_dicarb_transport"/>
    <property type="match status" value="1"/>
</dbReference>